<feature type="signal peptide" evidence="1">
    <location>
        <begin position="1"/>
        <end position="20"/>
    </location>
</feature>
<protein>
    <recommendedName>
        <fullName evidence="5">Lipoprotein</fullName>
    </recommendedName>
</protein>
<reference evidence="2" key="2">
    <citation type="journal article" date="2021" name="Vet Sci">
        <title>O-Serogroups and Pathovirotypes of Escherichia coli Isolated from Post-Weaning Piglets Showing Diarrhoea and/or Oedema in South Korea.</title>
        <authorList>
            <person name="Byun J.W."/>
            <person name="Moon B.Y."/>
            <person name="Do K.H."/>
            <person name="Lee K."/>
            <person name="Lee H.Y."/>
            <person name="Kim W.I."/>
            <person name="So B."/>
            <person name="Lee W.K."/>
        </authorList>
    </citation>
    <scope>NUCLEOTIDE SEQUENCE</scope>
    <source>
        <strain evidence="2">84/14</strain>
    </source>
</reference>
<dbReference type="Proteomes" id="UP000275510">
    <property type="component" value="Chromosome"/>
</dbReference>
<proteinExistence type="predicted"/>
<feature type="chain" id="PRO_5044569423" description="Lipoprotein" evidence="1">
    <location>
        <begin position="21"/>
        <end position="154"/>
    </location>
</feature>
<reference evidence="2" key="3">
    <citation type="submission" date="2022-12" db="EMBL/GenBank/DDBJ databases">
        <authorList>
            <person name="Kardos G."/>
            <person name="Sarkozi R."/>
            <person name="Laczko L."/>
            <person name="Marton S."/>
            <person name="Makrai L."/>
            <person name="Banyai K."/>
            <person name="Fodor L."/>
        </authorList>
    </citation>
    <scope>NUCLEOTIDE SEQUENCE</scope>
    <source>
        <strain evidence="2">84/14</strain>
    </source>
</reference>
<evidence type="ECO:0000313" key="4">
    <source>
        <dbReference type="Proteomes" id="UP000275510"/>
    </source>
</evidence>
<accession>A0A223MCX8</accession>
<name>A0A223MCX8_ACTPL</name>
<reference evidence="3 4" key="1">
    <citation type="submission" date="2018-12" db="EMBL/GenBank/DDBJ databases">
        <authorList>
            <consortium name="Pathogen Informatics"/>
        </authorList>
    </citation>
    <scope>NUCLEOTIDE SEQUENCE [LARGE SCALE GENOMIC DNA]</scope>
    <source>
        <strain evidence="3 4">NCTC10976</strain>
    </source>
</reference>
<dbReference type="AlphaFoldDB" id="A0A223MCX8"/>
<evidence type="ECO:0000313" key="2">
    <source>
        <dbReference type="EMBL" id="MCY6524080.1"/>
    </source>
</evidence>
<evidence type="ECO:0000256" key="1">
    <source>
        <dbReference type="SAM" id="SignalP"/>
    </source>
</evidence>
<dbReference type="EMBL" id="LR134515">
    <property type="protein sequence ID" value="VEJ17419.1"/>
    <property type="molecule type" value="Genomic_DNA"/>
</dbReference>
<sequence>MTKFKLILLTSTLTFLFACTSSVPKKKARADYLKDNISQAELSNGTHYKRYFYTCSNLETGANSHLSTYFPLSKESRMKDNFGFYFQLDGGKVEPFDHLENKTLNARGTRFEVTYNSYYPIQGNYVDLVAREQGSTYYKNINGIRVPWLACRES</sequence>
<organism evidence="3 4">
    <name type="scientific">Actinobacillus pleuropneumoniae</name>
    <name type="common">Haemophilus pleuropneumoniae</name>
    <dbReference type="NCBI Taxonomy" id="715"/>
    <lineage>
        <taxon>Bacteria</taxon>
        <taxon>Pseudomonadati</taxon>
        <taxon>Pseudomonadota</taxon>
        <taxon>Gammaproteobacteria</taxon>
        <taxon>Pasteurellales</taxon>
        <taxon>Pasteurellaceae</taxon>
        <taxon>Actinobacillus</taxon>
    </lineage>
</organism>
<dbReference type="Proteomes" id="UP001077788">
    <property type="component" value="Unassembled WGS sequence"/>
</dbReference>
<keyword evidence="1" id="KW-0732">Signal</keyword>
<dbReference type="EMBL" id="JAPQFC010000001">
    <property type="protein sequence ID" value="MCY6524080.1"/>
    <property type="molecule type" value="Genomic_DNA"/>
</dbReference>
<dbReference type="GeneID" id="48599672"/>
<dbReference type="PROSITE" id="PS51257">
    <property type="entry name" value="PROKAR_LIPOPROTEIN"/>
    <property type="match status" value="1"/>
</dbReference>
<evidence type="ECO:0000313" key="3">
    <source>
        <dbReference type="EMBL" id="VEJ17419.1"/>
    </source>
</evidence>
<dbReference type="OMA" id="YRCNNKE"/>
<evidence type="ECO:0008006" key="5">
    <source>
        <dbReference type="Google" id="ProtNLM"/>
    </source>
</evidence>
<dbReference type="RefSeq" id="WP_005598709.1">
    <property type="nucleotide sequence ID" value="NZ_CBDBSU010000030.1"/>
</dbReference>
<gene>
    <name evidence="3" type="ORF">NCTC10976_01550</name>
    <name evidence="2" type="ORF">OYG11_07560</name>
</gene>